<feature type="chain" id="PRO_5020756455" description="Ricin B lectin domain-containing protein" evidence="3">
    <location>
        <begin position="34"/>
        <end position="341"/>
    </location>
</feature>
<keyword evidence="3" id="KW-0732">Signal</keyword>
<dbReference type="SMART" id="SM00458">
    <property type="entry name" value="RICIN"/>
    <property type="match status" value="1"/>
</dbReference>
<evidence type="ECO:0000313" key="6">
    <source>
        <dbReference type="Proteomes" id="UP000308697"/>
    </source>
</evidence>
<organism evidence="5 6">
    <name type="scientific">Streptomyces piniterrae</name>
    <dbReference type="NCBI Taxonomy" id="2571125"/>
    <lineage>
        <taxon>Bacteria</taxon>
        <taxon>Bacillati</taxon>
        <taxon>Actinomycetota</taxon>
        <taxon>Actinomycetes</taxon>
        <taxon>Kitasatosporales</taxon>
        <taxon>Streptomycetaceae</taxon>
        <taxon>Streptomyces</taxon>
    </lineage>
</organism>
<keyword evidence="2" id="KW-0472">Membrane</keyword>
<gene>
    <name evidence="5" type="ORF">FCH28_13520</name>
</gene>
<evidence type="ECO:0000313" key="5">
    <source>
        <dbReference type="EMBL" id="TJZ54198.1"/>
    </source>
</evidence>
<dbReference type="PROSITE" id="PS50231">
    <property type="entry name" value="RICIN_B_LECTIN"/>
    <property type="match status" value="1"/>
</dbReference>
<feature type="compositionally biased region" description="Polar residues" evidence="1">
    <location>
        <begin position="264"/>
        <end position="277"/>
    </location>
</feature>
<dbReference type="InterPro" id="IPR000772">
    <property type="entry name" value="Ricin_B_lectin"/>
</dbReference>
<reference evidence="5 6" key="1">
    <citation type="submission" date="2019-04" db="EMBL/GenBank/DDBJ databases">
        <title>Streptomyces piniterrae sp. nov., a heliquinomycin-producing actinomycete isolated from rhizosphere soil of Pinus yunnanensis.</title>
        <authorList>
            <person name="Zhuang X."/>
            <person name="Zhao J."/>
        </authorList>
    </citation>
    <scope>NUCLEOTIDE SEQUENCE [LARGE SCALE GENOMIC DNA]</scope>
    <source>
        <strain evidence="6">jys28</strain>
    </source>
</reference>
<feature type="region of interest" description="Disordered" evidence="1">
    <location>
        <begin position="202"/>
        <end position="290"/>
    </location>
</feature>
<keyword evidence="2" id="KW-1133">Transmembrane helix</keyword>
<evidence type="ECO:0000256" key="2">
    <source>
        <dbReference type="SAM" id="Phobius"/>
    </source>
</evidence>
<feature type="transmembrane region" description="Helical" evidence="2">
    <location>
        <begin position="301"/>
        <end position="324"/>
    </location>
</feature>
<feature type="region of interest" description="Disordered" evidence="1">
    <location>
        <begin position="43"/>
        <end position="70"/>
    </location>
</feature>
<feature type="signal peptide" evidence="3">
    <location>
        <begin position="1"/>
        <end position="33"/>
    </location>
</feature>
<dbReference type="Proteomes" id="UP000308697">
    <property type="component" value="Unassembled WGS sequence"/>
</dbReference>
<dbReference type="Pfam" id="PF00652">
    <property type="entry name" value="Ricin_B_lectin"/>
    <property type="match status" value="1"/>
</dbReference>
<keyword evidence="6" id="KW-1185">Reference proteome</keyword>
<comment type="caution">
    <text evidence="5">The sequence shown here is derived from an EMBL/GenBank/DDBJ whole genome shotgun (WGS) entry which is preliminary data.</text>
</comment>
<dbReference type="RefSeq" id="WP_136740125.1">
    <property type="nucleotide sequence ID" value="NZ_SUMB01000004.1"/>
</dbReference>
<dbReference type="AlphaFoldDB" id="A0A4V5MKQ5"/>
<dbReference type="SUPFAM" id="SSF50370">
    <property type="entry name" value="Ricin B-like lectins"/>
    <property type="match status" value="1"/>
</dbReference>
<accession>A0A4V5MKQ5</accession>
<evidence type="ECO:0000256" key="1">
    <source>
        <dbReference type="SAM" id="MobiDB-lite"/>
    </source>
</evidence>
<evidence type="ECO:0000259" key="4">
    <source>
        <dbReference type="SMART" id="SM00458"/>
    </source>
</evidence>
<feature type="compositionally biased region" description="Polar residues" evidence="1">
    <location>
        <begin position="202"/>
        <end position="216"/>
    </location>
</feature>
<keyword evidence="2" id="KW-0812">Transmembrane</keyword>
<dbReference type="Gene3D" id="2.80.10.50">
    <property type="match status" value="1"/>
</dbReference>
<feature type="domain" description="Ricin B lectin" evidence="4">
    <location>
        <begin position="88"/>
        <end position="215"/>
    </location>
</feature>
<dbReference type="InterPro" id="IPR035992">
    <property type="entry name" value="Ricin_B-like_lectins"/>
</dbReference>
<evidence type="ECO:0000256" key="3">
    <source>
        <dbReference type="SAM" id="SignalP"/>
    </source>
</evidence>
<proteinExistence type="predicted"/>
<dbReference type="EMBL" id="SUMB01000004">
    <property type="protein sequence ID" value="TJZ54198.1"/>
    <property type="molecule type" value="Genomic_DNA"/>
</dbReference>
<sequence>MMNARSGRRVLGALFSLGLASGVGLTAASSAVAAGGHPGSENSLYSFPRGSTNPGRSDGGGGGAAVASGQAEVEVTRQGSEQRNAIGNSALGLVQHGEMCLSAPGKRTDGMPARLSDCTAAVDRGWAYAADRTLRLAYSGCLTQDGDAIHVRDCKGSRELGTFGKVSDDAKRWTYDKSSKTLKNAQSGRCLAAAADGRLTTATCGGSSAQKWTIPSTCGAGTPSKTPESAPTRDLRPAGKPKGNSPHSLGAQPPAAGRSGIPTEGNSKNGPSKNGPSKNGVPEDNAPKKDTALAETGAGNALLPLGIAATGLLVAGALVAWVATSRWSRSGEGRVSRRGHV</sequence>
<name>A0A4V5MKQ5_9ACTN</name>
<protein>
    <recommendedName>
        <fullName evidence="4">Ricin B lectin domain-containing protein</fullName>
    </recommendedName>
</protein>
<dbReference type="OrthoDB" id="6017904at2"/>